<dbReference type="KEGG" id="vg:55608551"/>
<reference evidence="1 2" key="1">
    <citation type="submission" date="2018-05" db="EMBL/GenBank/DDBJ databases">
        <title>The genome of Vibrio coralliilyticus phage YC.</title>
        <authorList>
            <person name="Benler S."/>
        </authorList>
    </citation>
    <scope>NUCLEOTIDE SEQUENCE [LARGE SCALE GENOMIC DNA]</scope>
</reference>
<dbReference type="GeneID" id="55608551"/>
<evidence type="ECO:0000313" key="1">
    <source>
        <dbReference type="EMBL" id="AXC34473.1"/>
    </source>
</evidence>
<accession>A0A384ZS56</accession>
<organism evidence="1 2">
    <name type="scientific">Vibrio phage YC</name>
    <dbReference type="NCBI Taxonomy" id="2267403"/>
    <lineage>
        <taxon>Viruses</taxon>
        <taxon>Duplodnaviria</taxon>
        <taxon>Heunggongvirae</taxon>
        <taxon>Uroviricota</taxon>
        <taxon>Caudoviricetes</taxon>
        <taxon>Pantevenvirales</taxon>
        <taxon>Ackermannviridae</taxon>
        <taxon>Campanilevirus</taxon>
        <taxon>Campanilevirus YC</taxon>
    </lineage>
</organism>
<evidence type="ECO:0000313" key="2">
    <source>
        <dbReference type="Proteomes" id="UP000260311"/>
    </source>
</evidence>
<dbReference type="Proteomes" id="UP000260311">
    <property type="component" value="Segment"/>
</dbReference>
<name>A0A384ZS56_9CAUD</name>
<dbReference type="EMBL" id="MH375644">
    <property type="protein sequence ID" value="AXC34473.1"/>
    <property type="molecule type" value="Genomic_DNA"/>
</dbReference>
<keyword evidence="2" id="KW-1185">Reference proteome</keyword>
<protein>
    <submittedName>
        <fullName evidence="1">Uncharacterized protein</fullName>
    </submittedName>
</protein>
<proteinExistence type="predicted"/>
<sequence length="186" mass="20130">MIYMTVEAGSVQAVISRHDEGAHKRSEVVIEAGKRHDYLTTGANAFFVRFDDPVDLDFTDGTNGWRLSKVKTWAFGSDSGISVTATNESDKDIRGEVFLSRDDDLELPISFPPGYLSFDLTTILASNITTIVGEAGDVTLQITTEDPLLSARLDGDNLVLEHPDGFVGGQTLTLSSEGFLVINTGD</sequence>
<dbReference type="RefSeq" id="YP_009838319.1">
    <property type="nucleotide sequence ID" value="NC_048709.1"/>
</dbReference>